<reference evidence="2" key="1">
    <citation type="journal article" date="2023" name="Mol. Biol. Evol.">
        <title>Third-Generation Sequencing Reveals the Adaptive Role of the Epigenome in Three Deep-Sea Polychaetes.</title>
        <authorList>
            <person name="Perez M."/>
            <person name="Aroh O."/>
            <person name="Sun Y."/>
            <person name="Lan Y."/>
            <person name="Juniper S.K."/>
            <person name="Young C.R."/>
            <person name="Angers B."/>
            <person name="Qian P.Y."/>
        </authorList>
    </citation>
    <scope>NUCLEOTIDE SEQUENCE</scope>
    <source>
        <strain evidence="2">R07B-5</strain>
    </source>
</reference>
<comment type="caution">
    <text evidence="2">The sequence shown here is derived from an EMBL/GenBank/DDBJ whole genome shotgun (WGS) entry which is preliminary data.</text>
</comment>
<feature type="compositionally biased region" description="Low complexity" evidence="1">
    <location>
        <begin position="38"/>
        <end position="51"/>
    </location>
</feature>
<dbReference type="AlphaFoldDB" id="A0AAD9NMJ0"/>
<dbReference type="EMBL" id="JAODUO010000832">
    <property type="protein sequence ID" value="KAK2174038.1"/>
    <property type="molecule type" value="Genomic_DNA"/>
</dbReference>
<organism evidence="2 3">
    <name type="scientific">Ridgeia piscesae</name>
    <name type="common">Tubeworm</name>
    <dbReference type="NCBI Taxonomy" id="27915"/>
    <lineage>
        <taxon>Eukaryota</taxon>
        <taxon>Metazoa</taxon>
        <taxon>Spiralia</taxon>
        <taxon>Lophotrochozoa</taxon>
        <taxon>Annelida</taxon>
        <taxon>Polychaeta</taxon>
        <taxon>Sedentaria</taxon>
        <taxon>Canalipalpata</taxon>
        <taxon>Sabellida</taxon>
        <taxon>Siboglinidae</taxon>
        <taxon>Ridgeia</taxon>
    </lineage>
</organism>
<dbReference type="Proteomes" id="UP001209878">
    <property type="component" value="Unassembled WGS sequence"/>
</dbReference>
<feature type="compositionally biased region" description="Basic and acidic residues" evidence="1">
    <location>
        <begin position="89"/>
        <end position="107"/>
    </location>
</feature>
<evidence type="ECO:0000313" key="2">
    <source>
        <dbReference type="EMBL" id="KAK2174038.1"/>
    </source>
</evidence>
<protein>
    <submittedName>
        <fullName evidence="2">Uncharacterized protein</fullName>
    </submittedName>
</protein>
<evidence type="ECO:0000256" key="1">
    <source>
        <dbReference type="SAM" id="MobiDB-lite"/>
    </source>
</evidence>
<feature type="region of interest" description="Disordered" evidence="1">
    <location>
        <begin position="1"/>
        <end position="107"/>
    </location>
</feature>
<evidence type="ECO:0000313" key="3">
    <source>
        <dbReference type="Proteomes" id="UP001209878"/>
    </source>
</evidence>
<keyword evidence="3" id="KW-1185">Reference proteome</keyword>
<name>A0AAD9NMJ0_RIDPI</name>
<feature type="compositionally biased region" description="Polar residues" evidence="1">
    <location>
        <begin position="26"/>
        <end position="37"/>
    </location>
</feature>
<gene>
    <name evidence="2" type="ORF">NP493_832g01019</name>
</gene>
<accession>A0AAD9NMJ0</accession>
<proteinExistence type="predicted"/>
<feature type="compositionally biased region" description="Polar residues" evidence="1">
    <location>
        <begin position="52"/>
        <end position="70"/>
    </location>
</feature>
<sequence length="107" mass="11175">MSDRSVVARLQDVDSTVDSTATTASNPDPSLNGSAEPSISMENSNENVSSSDGTANQPKQNGNANGTTPTRPSPERAESADSGGASRAKSVDDNKVDSRTCRDIIYR</sequence>
<feature type="compositionally biased region" description="Low complexity" evidence="1">
    <location>
        <begin position="13"/>
        <end position="25"/>
    </location>
</feature>